<feature type="chain" id="PRO_5004223474" evidence="1">
    <location>
        <begin position="21"/>
        <end position="89"/>
    </location>
</feature>
<sequence length="89" mass="10173">MKTMTFIVATVLLLSGCASLQEAYYVDREFGQLSQASWDQQVAYPDYRYTAKTPETLEGITAEEIMDIHNKTYAEKPEKIDIIQFGLED</sequence>
<keyword evidence="2" id="KW-0449">Lipoprotein</keyword>
<evidence type="ECO:0000256" key="1">
    <source>
        <dbReference type="SAM" id="SignalP"/>
    </source>
</evidence>
<dbReference type="SUPFAM" id="SSF63411">
    <property type="entry name" value="LuxS/MPP-like metallohydrolase"/>
    <property type="match status" value="1"/>
</dbReference>
<gene>
    <name evidence="2" type="ordered locus">Pcar_1748</name>
</gene>
<organism evidence="2 3">
    <name type="scientific">Syntrophotalea carbinolica (strain DSM 2380 / NBRC 103641 / GraBd1)</name>
    <name type="common">Pelobacter carbinolicus</name>
    <dbReference type="NCBI Taxonomy" id="338963"/>
    <lineage>
        <taxon>Bacteria</taxon>
        <taxon>Pseudomonadati</taxon>
        <taxon>Thermodesulfobacteriota</taxon>
        <taxon>Desulfuromonadia</taxon>
        <taxon>Desulfuromonadales</taxon>
        <taxon>Syntrophotaleaceae</taxon>
        <taxon>Syntrophotalea</taxon>
    </lineage>
</organism>
<dbReference type="KEGG" id="pca:Pcar_1748"/>
<accession>Q3A3R6</accession>
<dbReference type="AlphaFoldDB" id="Q3A3R6"/>
<reference evidence="3" key="1">
    <citation type="submission" date="2005-10" db="EMBL/GenBank/DDBJ databases">
        <title>Complete sequence of Pelobacter carbinolicus DSM 2380.</title>
        <authorList>
            <person name="Copeland A."/>
            <person name="Lucas S."/>
            <person name="Lapidus A."/>
            <person name="Barry K."/>
            <person name="Detter J.C."/>
            <person name="Glavina T."/>
            <person name="Hammon N."/>
            <person name="Israni S."/>
            <person name="Pitluck S."/>
            <person name="Chertkov O."/>
            <person name="Schmutz J."/>
            <person name="Larimer F."/>
            <person name="Land M."/>
            <person name="Kyrpides N."/>
            <person name="Ivanova N."/>
            <person name="Richardson P."/>
        </authorList>
    </citation>
    <scope>NUCLEOTIDE SEQUENCE [LARGE SCALE GENOMIC DNA]</scope>
    <source>
        <strain evidence="3">DSM 2380 / NBRC 103641 / GraBd1</strain>
    </source>
</reference>
<dbReference type="HOGENOM" id="CLU_2451957_0_0_7"/>
<name>Q3A3R6_SYNC1</name>
<feature type="signal peptide" evidence="1">
    <location>
        <begin position="1"/>
        <end position="20"/>
    </location>
</feature>
<dbReference type="InterPro" id="IPR011249">
    <property type="entry name" value="Metalloenz_LuxS/M16"/>
</dbReference>
<dbReference type="PROSITE" id="PS51257">
    <property type="entry name" value="PROKAR_LIPOPROTEIN"/>
    <property type="match status" value="1"/>
</dbReference>
<keyword evidence="1" id="KW-0732">Signal</keyword>
<dbReference type="EMBL" id="CP000142">
    <property type="protein sequence ID" value="ABA88991.1"/>
    <property type="molecule type" value="Genomic_DNA"/>
</dbReference>
<dbReference type="OrthoDB" id="5387632at2"/>
<evidence type="ECO:0000313" key="3">
    <source>
        <dbReference type="Proteomes" id="UP000002534"/>
    </source>
</evidence>
<dbReference type="RefSeq" id="WP_011341484.1">
    <property type="nucleotide sequence ID" value="NC_007498.2"/>
</dbReference>
<evidence type="ECO:0000313" key="2">
    <source>
        <dbReference type="EMBL" id="ABA88991.1"/>
    </source>
</evidence>
<dbReference type="GO" id="GO:0046872">
    <property type="term" value="F:metal ion binding"/>
    <property type="evidence" value="ECO:0007669"/>
    <property type="project" value="InterPro"/>
</dbReference>
<proteinExistence type="predicted"/>
<protein>
    <submittedName>
        <fullName evidence="2">Lipoprotein, putative</fullName>
    </submittedName>
</protein>
<dbReference type="Proteomes" id="UP000002534">
    <property type="component" value="Chromosome"/>
</dbReference>
<reference evidence="2 3" key="2">
    <citation type="journal article" date="2012" name="BMC Genomics">
        <title>The genome of Pelobacter carbinolicus reveals surprising metabolic capabilities and physiological features.</title>
        <authorList>
            <person name="Aklujkar M."/>
            <person name="Haveman S.A."/>
            <person name="Didonato R.Jr."/>
            <person name="Chertkov O."/>
            <person name="Han C.S."/>
            <person name="Land M.L."/>
            <person name="Brown P."/>
            <person name="Lovley D.R."/>
        </authorList>
    </citation>
    <scope>NUCLEOTIDE SEQUENCE [LARGE SCALE GENOMIC DNA]</scope>
    <source>
        <strain evidence="3">DSM 2380 / NBRC 103641 / GraBd1</strain>
    </source>
</reference>
<keyword evidence="3" id="KW-1185">Reference proteome</keyword>
<dbReference type="STRING" id="338963.Pcar_1748"/>
<dbReference type="eggNOG" id="ENOG5034A77">
    <property type="taxonomic scope" value="Bacteria"/>
</dbReference>